<name>A0ABY8U4N1_TETOB</name>
<organism evidence="1 2">
    <name type="scientific">Tetradesmus obliquus</name>
    <name type="common">Green alga</name>
    <name type="synonym">Acutodesmus obliquus</name>
    <dbReference type="NCBI Taxonomy" id="3088"/>
    <lineage>
        <taxon>Eukaryota</taxon>
        <taxon>Viridiplantae</taxon>
        <taxon>Chlorophyta</taxon>
        <taxon>core chlorophytes</taxon>
        <taxon>Chlorophyceae</taxon>
        <taxon>CS clade</taxon>
        <taxon>Sphaeropleales</taxon>
        <taxon>Scenedesmaceae</taxon>
        <taxon>Tetradesmus</taxon>
    </lineage>
</organism>
<dbReference type="EMBL" id="CP126213">
    <property type="protein sequence ID" value="WIA15608.1"/>
    <property type="molecule type" value="Genomic_DNA"/>
</dbReference>
<sequence>MGTYAGDRFVGMLLAAYNKSTKSNIAQFSGAGSQEVVLFVNEIAWVDWQLRRWLLQKKGDKAGAVDLKQQHVLQVRDFKLRCNALKEAIESGSFKLEERGIEVCTSSSKMTAYKKAVGTASEDIREELRFDETV</sequence>
<accession>A0ABY8U4N1</accession>
<gene>
    <name evidence="1" type="ORF">OEZ85_002235</name>
</gene>
<reference evidence="1 2" key="1">
    <citation type="submission" date="2023-05" db="EMBL/GenBank/DDBJ databases">
        <title>A 100% complete, gapless, phased diploid assembly of the Scenedesmus obliquus UTEX 3031 genome.</title>
        <authorList>
            <person name="Biondi T.C."/>
            <person name="Hanschen E.R."/>
            <person name="Kwon T."/>
            <person name="Eng W."/>
            <person name="Kruse C.P.S."/>
            <person name="Koehler S.I."/>
            <person name="Kunde Y."/>
            <person name="Gleasner C.D."/>
            <person name="You Mak K.T."/>
            <person name="Polle J."/>
            <person name="Hovde B.T."/>
            <person name="Starkenburg S.R."/>
        </authorList>
    </citation>
    <scope>NUCLEOTIDE SEQUENCE [LARGE SCALE GENOMIC DNA]</scope>
    <source>
        <strain evidence="1 2">DOE0152z</strain>
    </source>
</reference>
<proteinExistence type="predicted"/>
<protein>
    <submittedName>
        <fullName evidence="1">Uncharacterized protein</fullName>
    </submittedName>
</protein>
<keyword evidence="2" id="KW-1185">Reference proteome</keyword>
<evidence type="ECO:0000313" key="2">
    <source>
        <dbReference type="Proteomes" id="UP001244341"/>
    </source>
</evidence>
<dbReference type="Proteomes" id="UP001244341">
    <property type="component" value="Chromosome 6b"/>
</dbReference>
<evidence type="ECO:0000313" key="1">
    <source>
        <dbReference type="EMBL" id="WIA15608.1"/>
    </source>
</evidence>